<evidence type="ECO:0000256" key="1">
    <source>
        <dbReference type="ARBA" id="ARBA00004141"/>
    </source>
</evidence>
<accession>A0ABZ2K9K3</accession>
<dbReference type="Pfam" id="PF07690">
    <property type="entry name" value="MFS_1"/>
    <property type="match status" value="1"/>
</dbReference>
<feature type="transmembrane region" description="Helical" evidence="6">
    <location>
        <begin position="312"/>
        <end position="331"/>
    </location>
</feature>
<protein>
    <submittedName>
        <fullName evidence="8">MFS transporter</fullName>
    </submittedName>
</protein>
<dbReference type="CDD" id="cd17328">
    <property type="entry name" value="MFS_spinster_like"/>
    <property type="match status" value="1"/>
</dbReference>
<evidence type="ECO:0000256" key="4">
    <source>
        <dbReference type="ARBA" id="ARBA00022989"/>
    </source>
</evidence>
<evidence type="ECO:0000256" key="6">
    <source>
        <dbReference type="SAM" id="Phobius"/>
    </source>
</evidence>
<feature type="transmembrane region" description="Helical" evidence="6">
    <location>
        <begin position="253"/>
        <end position="276"/>
    </location>
</feature>
<dbReference type="RefSeq" id="WP_394845975.1">
    <property type="nucleotide sequence ID" value="NZ_CP089982.1"/>
</dbReference>
<evidence type="ECO:0000256" key="3">
    <source>
        <dbReference type="ARBA" id="ARBA00022692"/>
    </source>
</evidence>
<evidence type="ECO:0000313" key="8">
    <source>
        <dbReference type="EMBL" id="WXA95368.1"/>
    </source>
</evidence>
<proteinExistence type="predicted"/>
<dbReference type="SUPFAM" id="SSF103473">
    <property type="entry name" value="MFS general substrate transporter"/>
    <property type="match status" value="1"/>
</dbReference>
<name>A0ABZ2K9K3_9BACT</name>
<feature type="transmembrane region" description="Helical" evidence="6">
    <location>
        <begin position="288"/>
        <end position="306"/>
    </location>
</feature>
<evidence type="ECO:0000313" key="9">
    <source>
        <dbReference type="Proteomes" id="UP001379533"/>
    </source>
</evidence>
<keyword evidence="3 6" id="KW-0812">Transmembrane</keyword>
<evidence type="ECO:0000256" key="2">
    <source>
        <dbReference type="ARBA" id="ARBA00022448"/>
    </source>
</evidence>
<dbReference type="EMBL" id="CP089982">
    <property type="protein sequence ID" value="WXA95368.1"/>
    <property type="molecule type" value="Genomic_DNA"/>
</dbReference>
<feature type="domain" description="Major facilitator superfamily (MFS) profile" evidence="7">
    <location>
        <begin position="12"/>
        <end position="425"/>
    </location>
</feature>
<dbReference type="PANTHER" id="PTHR23505">
    <property type="entry name" value="SPINSTER"/>
    <property type="match status" value="1"/>
</dbReference>
<sequence length="433" mass="46146">MNASATKGARYTLFLLFLINFLNFFDRVIPAVVLEPLRREFSLDDTQLGILSTAFTLIYAVAGIPLGRLADRVKRTRILAGGVFLWSLMTAASGIAANYVSLFLIRLGVGVGEASCAPAANAMIGDLYPSEKRARALGFFMLGLPIGNIAAFSLVGALAHAYGWRVPFFLAAAPGLLLVPLIVSLKEPVRGAQDVRAVDSTAQVERPFLRILTIPTVWWIILSGAAANFAAYAMNAFLPALLMRFHGLNIRQAGGATALIVGLTGLIGLTAGGALADRLHQLFPRGRLTLGAVSLVIASPLLWFGLGQPIGGVALLCVFSSVGWLLFYLYYVTVYSALQDVVESRLRATAMAVYFFFQYVLGAAFGTTVAGALSDAYAKRAMLAAGAHDMSNVFRAQGLQASMQLTVPVAVLVTAIALWFASRSFVADAKRAS</sequence>
<comment type="subcellular location">
    <subcellularLocation>
        <location evidence="1">Membrane</location>
        <topology evidence="1">Multi-pass membrane protein</topology>
    </subcellularLocation>
</comment>
<feature type="transmembrane region" description="Helical" evidence="6">
    <location>
        <begin position="103"/>
        <end position="124"/>
    </location>
</feature>
<dbReference type="InterPro" id="IPR044770">
    <property type="entry name" value="MFS_spinster-like"/>
</dbReference>
<feature type="transmembrane region" description="Helical" evidence="6">
    <location>
        <begin position="168"/>
        <end position="186"/>
    </location>
</feature>
<keyword evidence="5 6" id="KW-0472">Membrane</keyword>
<keyword evidence="2" id="KW-0813">Transport</keyword>
<feature type="transmembrane region" description="Helical" evidence="6">
    <location>
        <begin position="401"/>
        <end position="421"/>
    </location>
</feature>
<dbReference type="InterPro" id="IPR011701">
    <property type="entry name" value="MFS"/>
</dbReference>
<dbReference type="Proteomes" id="UP001379533">
    <property type="component" value="Chromosome"/>
</dbReference>
<feature type="transmembrane region" description="Helical" evidence="6">
    <location>
        <begin position="78"/>
        <end position="97"/>
    </location>
</feature>
<dbReference type="InterPro" id="IPR036259">
    <property type="entry name" value="MFS_trans_sf"/>
</dbReference>
<keyword evidence="9" id="KW-1185">Reference proteome</keyword>
<dbReference type="Gene3D" id="1.20.1250.20">
    <property type="entry name" value="MFS general substrate transporter like domains"/>
    <property type="match status" value="1"/>
</dbReference>
<organism evidence="8 9">
    <name type="scientific">Pendulispora brunnea</name>
    <dbReference type="NCBI Taxonomy" id="2905690"/>
    <lineage>
        <taxon>Bacteria</taxon>
        <taxon>Pseudomonadati</taxon>
        <taxon>Myxococcota</taxon>
        <taxon>Myxococcia</taxon>
        <taxon>Myxococcales</taxon>
        <taxon>Sorangiineae</taxon>
        <taxon>Pendulisporaceae</taxon>
        <taxon>Pendulispora</taxon>
    </lineage>
</organism>
<feature type="transmembrane region" description="Helical" evidence="6">
    <location>
        <begin position="12"/>
        <end position="34"/>
    </location>
</feature>
<feature type="transmembrane region" description="Helical" evidence="6">
    <location>
        <begin position="46"/>
        <end position="66"/>
    </location>
</feature>
<feature type="transmembrane region" description="Helical" evidence="6">
    <location>
        <begin position="207"/>
        <end position="233"/>
    </location>
</feature>
<feature type="transmembrane region" description="Helical" evidence="6">
    <location>
        <begin position="352"/>
        <end position="373"/>
    </location>
</feature>
<dbReference type="InterPro" id="IPR020846">
    <property type="entry name" value="MFS_dom"/>
</dbReference>
<keyword evidence="4 6" id="KW-1133">Transmembrane helix</keyword>
<dbReference type="PROSITE" id="PS50850">
    <property type="entry name" value="MFS"/>
    <property type="match status" value="1"/>
</dbReference>
<evidence type="ECO:0000256" key="5">
    <source>
        <dbReference type="ARBA" id="ARBA00023136"/>
    </source>
</evidence>
<dbReference type="PANTHER" id="PTHR23505:SF79">
    <property type="entry name" value="PROTEIN SPINSTER"/>
    <property type="match status" value="1"/>
</dbReference>
<gene>
    <name evidence="8" type="ORF">LZC95_00745</name>
</gene>
<feature type="transmembrane region" description="Helical" evidence="6">
    <location>
        <begin position="136"/>
        <end position="162"/>
    </location>
</feature>
<reference evidence="8 9" key="1">
    <citation type="submission" date="2021-12" db="EMBL/GenBank/DDBJ databases">
        <title>Discovery of the Pendulisporaceae a myxobacterial family with distinct sporulation behavior and unique specialized metabolism.</title>
        <authorList>
            <person name="Garcia R."/>
            <person name="Popoff A."/>
            <person name="Bader C.D."/>
            <person name="Loehr J."/>
            <person name="Walesch S."/>
            <person name="Walt C."/>
            <person name="Boldt J."/>
            <person name="Bunk B."/>
            <person name="Haeckl F.J.F.P.J."/>
            <person name="Gunesch A.P."/>
            <person name="Birkelbach J."/>
            <person name="Nuebel U."/>
            <person name="Pietschmann T."/>
            <person name="Bach T."/>
            <person name="Mueller R."/>
        </authorList>
    </citation>
    <scope>NUCLEOTIDE SEQUENCE [LARGE SCALE GENOMIC DNA]</scope>
    <source>
        <strain evidence="8 9">MSr12523</strain>
    </source>
</reference>
<evidence type="ECO:0000259" key="7">
    <source>
        <dbReference type="PROSITE" id="PS50850"/>
    </source>
</evidence>